<comment type="caution">
    <text evidence="2">The sequence shown here is derived from an EMBL/GenBank/DDBJ whole genome shotgun (WGS) entry which is preliminary data.</text>
</comment>
<feature type="compositionally biased region" description="Basic and acidic residues" evidence="1">
    <location>
        <begin position="86"/>
        <end position="125"/>
    </location>
</feature>
<dbReference type="EMBL" id="JARKHS020001088">
    <property type="protein sequence ID" value="KAK8788170.1"/>
    <property type="molecule type" value="Genomic_DNA"/>
</dbReference>
<protein>
    <submittedName>
        <fullName evidence="2">Uncharacterized protein</fullName>
    </submittedName>
</protein>
<evidence type="ECO:0000313" key="2">
    <source>
        <dbReference type="EMBL" id="KAK8788170.1"/>
    </source>
</evidence>
<reference evidence="2 3" key="1">
    <citation type="journal article" date="2023" name="Arcadia Sci">
        <title>De novo assembly of a long-read Amblyomma americanum tick genome.</title>
        <authorList>
            <person name="Chou S."/>
            <person name="Poskanzer K.E."/>
            <person name="Rollins M."/>
            <person name="Thuy-Boun P.S."/>
        </authorList>
    </citation>
    <scope>NUCLEOTIDE SEQUENCE [LARGE SCALE GENOMIC DNA]</scope>
    <source>
        <strain evidence="2">F_SG_1</strain>
        <tissue evidence="2">Salivary glands</tissue>
    </source>
</reference>
<proteinExistence type="predicted"/>
<accession>A0AAQ4FLU5</accession>
<dbReference type="AlphaFoldDB" id="A0AAQ4FLU5"/>
<evidence type="ECO:0000313" key="3">
    <source>
        <dbReference type="Proteomes" id="UP001321473"/>
    </source>
</evidence>
<dbReference type="Proteomes" id="UP001321473">
    <property type="component" value="Unassembled WGS sequence"/>
</dbReference>
<keyword evidence="3" id="KW-1185">Reference proteome</keyword>
<feature type="region of interest" description="Disordered" evidence="1">
    <location>
        <begin position="80"/>
        <end position="125"/>
    </location>
</feature>
<sequence>MNVKRILENQKSRTDVGIRKQMSPLLFLRELLIIEMDAVRVLAQARKKIKKINESRRDVGIWKQLMLWNLLQNWSWLSPSDSEEVGGGKEKGGPKASDKKSATRNPSNKERKATKRLREEYEGKD</sequence>
<organism evidence="2 3">
    <name type="scientific">Amblyomma americanum</name>
    <name type="common">Lone star tick</name>
    <dbReference type="NCBI Taxonomy" id="6943"/>
    <lineage>
        <taxon>Eukaryota</taxon>
        <taxon>Metazoa</taxon>
        <taxon>Ecdysozoa</taxon>
        <taxon>Arthropoda</taxon>
        <taxon>Chelicerata</taxon>
        <taxon>Arachnida</taxon>
        <taxon>Acari</taxon>
        <taxon>Parasitiformes</taxon>
        <taxon>Ixodida</taxon>
        <taxon>Ixodoidea</taxon>
        <taxon>Ixodidae</taxon>
        <taxon>Amblyomminae</taxon>
        <taxon>Amblyomma</taxon>
    </lineage>
</organism>
<gene>
    <name evidence="2" type="ORF">V5799_022057</name>
</gene>
<name>A0AAQ4FLU5_AMBAM</name>
<evidence type="ECO:0000256" key="1">
    <source>
        <dbReference type="SAM" id="MobiDB-lite"/>
    </source>
</evidence>